<keyword evidence="1" id="KW-0472">Membrane</keyword>
<organism evidence="2 3">
    <name type="scientific">Pyxidicoccus fallax</name>
    <dbReference type="NCBI Taxonomy" id="394095"/>
    <lineage>
        <taxon>Bacteria</taxon>
        <taxon>Pseudomonadati</taxon>
        <taxon>Myxococcota</taxon>
        <taxon>Myxococcia</taxon>
        <taxon>Myxococcales</taxon>
        <taxon>Cystobacterineae</taxon>
        <taxon>Myxococcaceae</taxon>
        <taxon>Pyxidicoccus</taxon>
    </lineage>
</organism>
<sequence length="229" mass="24914">MRTYAPRCSHAVTLSRPPPLTLDAPDPVEPRLVCPACAHAVPIGADARCEACGASLAEALEASRGPRPPLPPRRLTRAQRRAVLRPKLRAHHDLGTLFLALGALMLPVALGFLRPLLLMTAIFLGVGFLLRRSGWPAALRREQKRRLQALRWGLPAPAVLTSVERHAVPSLQAGRVVQLGYVFTVHGETIQGSVPSPHVTDAQRRPGERVWAVYLAEDPSVSALWPPEP</sequence>
<accession>A0A848LAG8</accession>
<protein>
    <submittedName>
        <fullName evidence="2">Uncharacterized protein</fullName>
    </submittedName>
</protein>
<keyword evidence="1" id="KW-1133">Transmembrane helix</keyword>
<proteinExistence type="predicted"/>
<keyword evidence="1" id="KW-0812">Transmembrane</keyword>
<dbReference type="EMBL" id="JABBJJ010000008">
    <property type="protein sequence ID" value="NMO13845.1"/>
    <property type="molecule type" value="Genomic_DNA"/>
</dbReference>
<dbReference type="AlphaFoldDB" id="A0A848LAG8"/>
<feature type="transmembrane region" description="Helical" evidence="1">
    <location>
        <begin position="116"/>
        <end position="135"/>
    </location>
</feature>
<name>A0A848LAG8_9BACT</name>
<evidence type="ECO:0000313" key="3">
    <source>
        <dbReference type="Proteomes" id="UP000518300"/>
    </source>
</evidence>
<keyword evidence="3" id="KW-1185">Reference proteome</keyword>
<gene>
    <name evidence="2" type="ORF">HG543_03070</name>
</gene>
<evidence type="ECO:0000313" key="2">
    <source>
        <dbReference type="EMBL" id="NMO13845.1"/>
    </source>
</evidence>
<feature type="transmembrane region" description="Helical" evidence="1">
    <location>
        <begin position="90"/>
        <end position="110"/>
    </location>
</feature>
<dbReference type="Proteomes" id="UP000518300">
    <property type="component" value="Unassembled WGS sequence"/>
</dbReference>
<reference evidence="2 3" key="1">
    <citation type="submission" date="2020-04" db="EMBL/GenBank/DDBJ databases">
        <title>Draft genome of Pyxidicoccus fallax type strain.</title>
        <authorList>
            <person name="Whitworth D.E."/>
        </authorList>
    </citation>
    <scope>NUCLEOTIDE SEQUENCE [LARGE SCALE GENOMIC DNA]</scope>
    <source>
        <strain evidence="2 3">DSM 14698</strain>
    </source>
</reference>
<evidence type="ECO:0000256" key="1">
    <source>
        <dbReference type="SAM" id="Phobius"/>
    </source>
</evidence>
<comment type="caution">
    <text evidence="2">The sequence shown here is derived from an EMBL/GenBank/DDBJ whole genome shotgun (WGS) entry which is preliminary data.</text>
</comment>